<comment type="similarity">
    <text evidence="1">Belongs to the AHA1 family.</text>
</comment>
<dbReference type="AlphaFoldDB" id="A0ABC8C0K3"/>
<evidence type="ECO:0000313" key="3">
    <source>
        <dbReference type="EMBL" id="ARF75583.1"/>
    </source>
</evidence>
<gene>
    <name evidence="3" type="ORF">B7C62_27495</name>
</gene>
<dbReference type="RefSeq" id="WP_084749965.1">
    <property type="nucleotide sequence ID" value="NZ_CP020563.1"/>
</dbReference>
<reference evidence="3 4" key="1">
    <citation type="submission" date="2017-04" db="EMBL/GenBank/DDBJ databases">
        <title>The complete genome sequence of Streptomyces albolongus YIM 101047, the producer of novel bafilomycins and novel odoriferous sesquiterpenoids.</title>
        <authorList>
            <person name="Yin M."/>
            <person name="Jiang Y."/>
        </authorList>
    </citation>
    <scope>NUCLEOTIDE SEQUENCE [LARGE SCALE GENOMIC DNA]</scope>
    <source>
        <strain evidence="3 4">YIM 101047</strain>
    </source>
</reference>
<dbReference type="KEGG" id="kab:B7C62_27495"/>
<dbReference type="CDD" id="cd07814">
    <property type="entry name" value="SRPBCC_CalC_Aha1-like"/>
    <property type="match status" value="1"/>
</dbReference>
<organism evidence="3 4">
    <name type="scientific">Kitasatospora albolonga</name>
    <dbReference type="NCBI Taxonomy" id="68173"/>
    <lineage>
        <taxon>Bacteria</taxon>
        <taxon>Bacillati</taxon>
        <taxon>Actinomycetota</taxon>
        <taxon>Actinomycetes</taxon>
        <taxon>Kitasatosporales</taxon>
        <taxon>Streptomycetaceae</taxon>
        <taxon>Kitasatospora</taxon>
    </lineage>
</organism>
<evidence type="ECO:0000256" key="1">
    <source>
        <dbReference type="ARBA" id="ARBA00006817"/>
    </source>
</evidence>
<dbReference type="Proteomes" id="UP000192251">
    <property type="component" value="Chromosome"/>
</dbReference>
<dbReference type="Gene3D" id="3.30.530.20">
    <property type="match status" value="1"/>
</dbReference>
<dbReference type="SUPFAM" id="SSF55961">
    <property type="entry name" value="Bet v1-like"/>
    <property type="match status" value="1"/>
</dbReference>
<evidence type="ECO:0000313" key="4">
    <source>
        <dbReference type="Proteomes" id="UP000192251"/>
    </source>
</evidence>
<feature type="domain" description="Activator of Hsp90 ATPase homologue 1/2-like C-terminal" evidence="2">
    <location>
        <begin position="17"/>
        <end position="153"/>
    </location>
</feature>
<name>A0ABC8C0K3_9ACTN</name>
<dbReference type="InterPro" id="IPR023393">
    <property type="entry name" value="START-like_dom_sf"/>
</dbReference>
<dbReference type="InterPro" id="IPR013538">
    <property type="entry name" value="ASHA1/2-like_C"/>
</dbReference>
<sequence length="157" mass="16893">MNGGTRQGIDLTRVLHAPQRRVFAAWTSPEDFAAWYGGEADVPLDRVSMDVRPGGAWSLVIVMPGVEMPFHGVYREVSEPDGLVMTLKDGSAPKDPEGTESTEGETVTVTFTDLGDGTTELAFQQRGGHLTPAQYAAAEDGWEAFFDALAARLASHP</sequence>
<dbReference type="EMBL" id="CP020563">
    <property type="protein sequence ID" value="ARF75583.1"/>
    <property type="molecule type" value="Genomic_DNA"/>
</dbReference>
<dbReference type="Pfam" id="PF08327">
    <property type="entry name" value="AHSA1"/>
    <property type="match status" value="1"/>
</dbReference>
<proteinExistence type="inferred from homology"/>
<accession>A0ABC8C0K3</accession>
<protein>
    <submittedName>
        <fullName evidence="3">ATPase</fullName>
    </submittedName>
</protein>
<keyword evidence="4" id="KW-1185">Reference proteome</keyword>
<evidence type="ECO:0000259" key="2">
    <source>
        <dbReference type="Pfam" id="PF08327"/>
    </source>
</evidence>